<evidence type="ECO:0000256" key="11">
    <source>
        <dbReference type="ARBA" id="ARBA00023211"/>
    </source>
</evidence>
<dbReference type="InterPro" id="IPR041383">
    <property type="entry name" value="RuvC_III"/>
</dbReference>
<dbReference type="GO" id="GO:0003723">
    <property type="term" value="F:RNA binding"/>
    <property type="evidence" value="ECO:0007669"/>
    <property type="project" value="UniProtKB-UniRule"/>
</dbReference>
<comment type="subunit">
    <text evidence="12 13">Monomer. Binds crRNA and tracrRNA.</text>
</comment>
<dbReference type="InterPro" id="IPR040656">
    <property type="entry name" value="Cas9_WED_dom"/>
</dbReference>
<keyword evidence="4" id="KW-0479">Metal-binding</keyword>
<dbReference type="Gene3D" id="3.30.420.10">
    <property type="entry name" value="Ribonuclease H-like superfamily/Ribonuclease H"/>
    <property type="match status" value="3"/>
</dbReference>
<dbReference type="GO" id="GO:0043571">
    <property type="term" value="P:maintenance of CRISPR repeat elements"/>
    <property type="evidence" value="ECO:0007669"/>
    <property type="project" value="UniProtKB-UniRule"/>
</dbReference>
<evidence type="ECO:0000256" key="6">
    <source>
        <dbReference type="ARBA" id="ARBA00022801"/>
    </source>
</evidence>
<feature type="active site" description="For RuvC-like nuclease domain" evidence="13">
    <location>
        <position position="10"/>
    </location>
</feature>
<evidence type="ECO:0000256" key="8">
    <source>
        <dbReference type="ARBA" id="ARBA00022884"/>
    </source>
</evidence>
<dbReference type="InterPro" id="IPR036397">
    <property type="entry name" value="RNaseH_sf"/>
</dbReference>
<dbReference type="InterPro" id="IPR040619">
    <property type="entry name" value="Cas9_alpha-helical_lobe"/>
</dbReference>
<accession>A0A5B7T0G2</accession>
<gene>
    <name evidence="13 15" type="primary">cas9</name>
    <name evidence="15" type="ORF">FG051_09450</name>
</gene>
<comment type="caution">
    <text evidence="13">Lacks conserved residue(s) required for the propagation of feature annotation.</text>
</comment>
<evidence type="ECO:0000256" key="13">
    <source>
        <dbReference type="HAMAP-Rule" id="MF_01480"/>
    </source>
</evidence>
<feature type="active site" description="Proton acceptor for HNH nuclease domain" evidence="13">
    <location>
        <position position="611"/>
    </location>
</feature>
<dbReference type="Pfam" id="PF18470">
    <property type="entry name" value="Cas9_a"/>
    <property type="match status" value="1"/>
</dbReference>
<keyword evidence="5 13" id="KW-0255">Endonuclease</keyword>
<dbReference type="GO" id="GO:0016787">
    <property type="term" value="F:hydrolase activity"/>
    <property type="evidence" value="ECO:0007669"/>
    <property type="project" value="UniProtKB-KW"/>
</dbReference>
<reference evidence="15 16" key="1">
    <citation type="submission" date="2019-05" db="EMBL/GenBank/DDBJ databases">
        <title>Genome Sequence of Lactobacillus futsaii Y97, a Potential Probiotic Strain Isolated from the Futsai of Taiwan.</title>
        <authorList>
            <person name="Du X."/>
        </authorList>
    </citation>
    <scope>NUCLEOTIDE SEQUENCE [LARGE SCALE GENOMIC DNA]</scope>
    <source>
        <strain evidence="15 16">Y97</strain>
    </source>
</reference>
<sequence>MADRISLGLDIGVASVGFSVLDIDKGKVIELGSRLFNATVAEGNQDRRSMRGARRLLNRNKQRRQDTGKLFQKFGLLDNFNKDNFYDTFNQNWNPYELRVKGLTEHLTKKELAESLYQIVKHRGISYALKDADADEGGTDYSASLKINSQELAEKTPAQIQLQRLNDYGKVRGQVVIGDDPDNQKVLLNVFPTSAYEKEAKQIIATQKQFYPEILTDEFTKEYCKILTRKRDYFVGPGNEKSRTDYGIYKTDGRTLDNLFEELIGHDKIYPDELRASAASYTAQLFNVLNDLNNLRILSYEDGKLTKEDKEKIIAEIKSNTTTINMLNVIKKVAGCSKEDIKGFRVNEKDKPEISSMAVYRKVHKDLLKVGVDISDWPVEFIDKLSFILTLNTENGEIRKQLNNRLVPEFDFLNDDLIQLIIDNKDSFEIKTNNKWHRFSLKTMNKLMPEMLERPVEQMTLLNEMGLVKKDKKRFENNKYLPYKEIAKDIFNPVASKSVREALKIVNAVLKKYGHIDYLVIEMPRDKNLKEEQDNIKEFQNKNKKAKDAAFEAFVKSVGSEQRVKEALSKNRKLQMKMRLWYQQQEIDPYNGETIDATDLINNPDKFEIDHIIPQSISFDDSINNKTLCFASMNQVKGQKTPYEFMLEGHGQGYDKFKATVLDNKNFDRNKRKNYLFEENVSDIETRKRFLSRNLVDTRYSSRVVLNSLQDFFHEKSADTKVTVIRGKFTSNMRKHWHIDKTRETFHHHAIDASIIAATPFLRMWKKGGTIFPVKVGEESIDIETGEILDDKKFDKVMYEEPYNGFVSEIMNADDRIKFSHQVDKKMNRKVSDATIYSTRTGKLAKDKKDAEYIVAKVKDIYSVDGFKKFKKVYDKDKSKFLLYKYDPRTFSELERIISDCPDKVEKVQTNGKVKAVDVSPFEMYRRYHGMIKKYSKKGNGPAIKQLKYLDKKLGSHIDITPANANGKHVILQSLKPWRTDVYLNHETGEYEIMGIKYSDLKFNKNVGYGIKKDKYLEIKKNEEVSEKSEFMFSLYRKDRVRIQNMKTGESVELLFWSRNFSNKKYAELKPIFKFVTEDDDWPVYGHAKTQILKRLVPKDCKIWKVNTTILGDPYYLEKESDNPKDILD</sequence>
<dbReference type="EMBL" id="CP040736">
    <property type="protein sequence ID" value="QCX25298.1"/>
    <property type="molecule type" value="Genomic_DNA"/>
</dbReference>
<protein>
    <recommendedName>
        <fullName evidence="13">CRISPR-associated endonuclease Cas9</fullName>
        <ecNumber evidence="13">3.1.-.-</ecNumber>
    </recommendedName>
</protein>
<keyword evidence="10 13" id="KW-0238">DNA-binding</keyword>
<comment type="cofactor">
    <cofactor evidence="1">
        <name>Mg(2+)</name>
        <dbReference type="ChEBI" id="CHEBI:18420"/>
    </cofactor>
</comment>
<dbReference type="AlphaFoldDB" id="A0A5B7T0G2"/>
<dbReference type="InterPro" id="IPR003615">
    <property type="entry name" value="HNH_nuc"/>
</dbReference>
<dbReference type="EC" id="3.1.-.-" evidence="13"/>
<comment type="domain">
    <text evidence="13">Has 2 endonuclease domains. The discontinuous RuvC-like domain cleaves the target DNA noncomplementary to crRNA while the HNH nuclease domain cleaves the target DNA complementary to crRNA.</text>
</comment>
<evidence type="ECO:0000256" key="5">
    <source>
        <dbReference type="ARBA" id="ARBA00022759"/>
    </source>
</evidence>
<dbReference type="HAMAP" id="MF_01480">
    <property type="entry name" value="Cas9"/>
    <property type="match status" value="1"/>
</dbReference>
<name>A0A5B7T0G2_9LACO</name>
<evidence type="ECO:0000256" key="3">
    <source>
        <dbReference type="ARBA" id="ARBA00022722"/>
    </source>
</evidence>
<dbReference type="PROSITE" id="PS51749">
    <property type="entry name" value="HNH_CAS9"/>
    <property type="match status" value="1"/>
</dbReference>
<dbReference type="InterPro" id="IPR028629">
    <property type="entry name" value="Cas9"/>
</dbReference>
<keyword evidence="8 13" id="KW-0694">RNA-binding</keyword>
<dbReference type="GO" id="GO:0003677">
    <property type="term" value="F:DNA binding"/>
    <property type="evidence" value="ECO:0007669"/>
    <property type="project" value="UniProtKB-UniRule"/>
</dbReference>
<keyword evidence="11" id="KW-0464">Manganese</keyword>
<dbReference type="Proteomes" id="UP000310673">
    <property type="component" value="Chromosome"/>
</dbReference>
<keyword evidence="6 13" id="KW-0378">Hydrolase</keyword>
<organism evidence="15 16">
    <name type="scientific">Companilactobacillus futsaii</name>
    <dbReference type="NCBI Taxonomy" id="938155"/>
    <lineage>
        <taxon>Bacteria</taxon>
        <taxon>Bacillati</taxon>
        <taxon>Bacillota</taxon>
        <taxon>Bacilli</taxon>
        <taxon>Lactobacillales</taxon>
        <taxon>Lactobacillaceae</taxon>
        <taxon>Companilactobacillus</taxon>
    </lineage>
</organism>
<keyword evidence="3 13" id="KW-0540">Nuclease</keyword>
<dbReference type="STRING" id="1423818.FC88_GL000781"/>
<evidence type="ECO:0000256" key="12">
    <source>
        <dbReference type="ARBA" id="ARBA00046380"/>
    </source>
</evidence>
<dbReference type="InterPro" id="IPR033114">
    <property type="entry name" value="HNH_CAS9"/>
</dbReference>
<dbReference type="Pfam" id="PF18070">
    <property type="entry name" value="Cas9_PI2"/>
    <property type="match status" value="1"/>
</dbReference>
<evidence type="ECO:0000256" key="10">
    <source>
        <dbReference type="ARBA" id="ARBA00023125"/>
    </source>
</evidence>
<evidence type="ECO:0000256" key="4">
    <source>
        <dbReference type="ARBA" id="ARBA00022723"/>
    </source>
</evidence>
<dbReference type="NCBIfam" id="TIGR01865">
    <property type="entry name" value="cas_Csn1"/>
    <property type="match status" value="1"/>
</dbReference>
<keyword evidence="9 13" id="KW-0051">Antiviral defense</keyword>
<dbReference type="Pfam" id="PF18541">
    <property type="entry name" value="RuvC_III"/>
    <property type="match status" value="1"/>
</dbReference>
<evidence type="ECO:0000313" key="15">
    <source>
        <dbReference type="EMBL" id="QCX25298.1"/>
    </source>
</evidence>
<evidence type="ECO:0000256" key="7">
    <source>
        <dbReference type="ARBA" id="ARBA00022842"/>
    </source>
</evidence>
<keyword evidence="7" id="KW-0460">Magnesium</keyword>
<dbReference type="Pfam" id="PF13395">
    <property type="entry name" value="HNH_4"/>
    <property type="match status" value="1"/>
</dbReference>
<evidence type="ECO:0000259" key="14">
    <source>
        <dbReference type="PROSITE" id="PS51749"/>
    </source>
</evidence>
<comment type="function">
    <text evidence="13">CRISPR (clustered regularly interspaced short palindromic repeat) is an adaptive immune system that provides protection against mobile genetic elements (viruses, transposable elements and conjugative plasmids). CRISPR clusters contain spacers, sequences complementary to antecedent mobile elements, and target invading nucleic acids. CRISPR clusters are transcribed and processed into CRISPR RNA (crRNA). In type II CRISPR systems correct processing of pre-crRNA requires a trans-encoded small RNA (tracrRNA), endogenous ribonuclease 3 (rnc) and this protein. The tracrRNA serves as a guide for ribonuclease 3-aided processing of pre-crRNA. Subsequently Cas9/crRNA/tracrRNA endonucleolytically cleaves linear or circular dsDNA target complementary to the spacer; Cas9 is inactive in the absence of the 2 guide RNAs (gRNA). Cas9 recognizes the protospacer adjacent motif (PAM) in the CRISPR repeat sequences to help distinguish self versus nonself, as targets within the bacterial CRISPR locus do not have PAMs. PAM recognition is also required for catalytic activity.</text>
</comment>
<dbReference type="Pfam" id="PF18061">
    <property type="entry name" value="CRISPR_Cas9_WED"/>
    <property type="match status" value="1"/>
</dbReference>
<comment type="similarity">
    <text evidence="13">Belongs to the CRISPR-associated Cas9 family.</text>
</comment>
<dbReference type="GO" id="GO:0004519">
    <property type="term" value="F:endonuclease activity"/>
    <property type="evidence" value="ECO:0007669"/>
    <property type="project" value="UniProtKB-UniRule"/>
</dbReference>
<evidence type="ECO:0000256" key="1">
    <source>
        <dbReference type="ARBA" id="ARBA00001946"/>
    </source>
</evidence>
<evidence type="ECO:0000256" key="2">
    <source>
        <dbReference type="ARBA" id="ARBA00005244"/>
    </source>
</evidence>
<dbReference type="GO" id="GO:0051607">
    <property type="term" value="P:defense response to virus"/>
    <property type="evidence" value="ECO:0007669"/>
    <property type="project" value="UniProtKB-UniRule"/>
</dbReference>
<evidence type="ECO:0000313" key="16">
    <source>
        <dbReference type="Proteomes" id="UP000310673"/>
    </source>
</evidence>
<proteinExistence type="inferred from homology"/>
<feature type="domain" description="HNH Cas9-type" evidence="14">
    <location>
        <begin position="529"/>
        <end position="695"/>
    </location>
</feature>
<comment type="similarity">
    <text evidence="2">Belongs to the CRISPR-associated protein Cas9 family. Subtype II-A subfamily.</text>
</comment>
<dbReference type="GO" id="GO:0046872">
    <property type="term" value="F:metal ion binding"/>
    <property type="evidence" value="ECO:0007669"/>
    <property type="project" value="UniProtKB-UniRule"/>
</dbReference>
<dbReference type="RefSeq" id="WP_057812359.1">
    <property type="nucleotide sequence ID" value="NZ_CP040736.1"/>
</dbReference>
<dbReference type="InterPro" id="IPR040555">
    <property type="entry name" value="Cas9_PI2"/>
</dbReference>
<evidence type="ECO:0000256" key="9">
    <source>
        <dbReference type="ARBA" id="ARBA00023118"/>
    </source>
</evidence>
<dbReference type="KEGG" id="lft:FG051_09450"/>